<feature type="domain" description="Fe2OG dioxygenase" evidence="11">
    <location>
        <begin position="237"/>
        <end position="336"/>
    </location>
</feature>
<dbReference type="FunFam" id="2.60.120.330:FF:000005">
    <property type="entry name" value="1-aminocyclopropane-1-carboxylate oxidase homolog 1"/>
    <property type="match status" value="1"/>
</dbReference>
<dbReference type="PROSITE" id="PS51471">
    <property type="entry name" value="FE2OG_OXY"/>
    <property type="match status" value="1"/>
</dbReference>
<evidence type="ECO:0000256" key="5">
    <source>
        <dbReference type="ARBA" id="ARBA00022896"/>
    </source>
</evidence>
<keyword evidence="6 9" id="KW-0560">Oxidoreductase</keyword>
<dbReference type="SUPFAM" id="SSF51197">
    <property type="entry name" value="Clavaminate synthase-like"/>
    <property type="match status" value="1"/>
</dbReference>
<accession>A0A484LT88</accession>
<dbReference type="Pfam" id="PF14226">
    <property type="entry name" value="DIOX_N"/>
    <property type="match status" value="1"/>
</dbReference>
<evidence type="ECO:0000256" key="1">
    <source>
        <dbReference type="ARBA" id="ARBA00004918"/>
    </source>
</evidence>
<comment type="catalytic activity">
    <reaction evidence="8">
        <text>(E)-feruloyl-CoA + 2-oxoglutarate + O2 = (E)-6-hydroxyferuloyl-CoA + succinate + CO2</text>
        <dbReference type="Rhea" id="RHEA:57856"/>
        <dbReference type="ChEBI" id="CHEBI:15379"/>
        <dbReference type="ChEBI" id="CHEBI:16526"/>
        <dbReference type="ChEBI" id="CHEBI:16810"/>
        <dbReference type="ChEBI" id="CHEBI:30031"/>
        <dbReference type="ChEBI" id="CHEBI:87305"/>
        <dbReference type="ChEBI" id="CHEBI:142390"/>
        <dbReference type="EC" id="1.14.11.61"/>
    </reaction>
</comment>
<evidence type="ECO:0000256" key="7">
    <source>
        <dbReference type="ARBA" id="ARBA00023004"/>
    </source>
</evidence>
<dbReference type="OrthoDB" id="288590at2759"/>
<name>A0A484LT88_9ASTE</name>
<keyword evidence="7 9" id="KW-0408">Iron</keyword>
<comment type="pathway">
    <text evidence="1">Phenylpropanoid metabolism.</text>
</comment>
<organism evidence="12 13">
    <name type="scientific">Cuscuta campestris</name>
    <dbReference type="NCBI Taxonomy" id="132261"/>
    <lineage>
        <taxon>Eukaryota</taxon>
        <taxon>Viridiplantae</taxon>
        <taxon>Streptophyta</taxon>
        <taxon>Embryophyta</taxon>
        <taxon>Tracheophyta</taxon>
        <taxon>Spermatophyta</taxon>
        <taxon>Magnoliopsida</taxon>
        <taxon>eudicotyledons</taxon>
        <taxon>Gunneridae</taxon>
        <taxon>Pentapetalae</taxon>
        <taxon>asterids</taxon>
        <taxon>lamiids</taxon>
        <taxon>Solanales</taxon>
        <taxon>Convolvulaceae</taxon>
        <taxon>Cuscuteae</taxon>
        <taxon>Cuscuta</taxon>
        <taxon>Cuscuta subgen. Grammica</taxon>
        <taxon>Cuscuta sect. Cleistogrammica</taxon>
    </lineage>
</organism>
<dbReference type="GO" id="GO:0031418">
    <property type="term" value="F:L-ascorbic acid binding"/>
    <property type="evidence" value="ECO:0007669"/>
    <property type="project" value="UniProtKB-KW"/>
</dbReference>
<feature type="compositionally biased region" description="Basic and acidic residues" evidence="10">
    <location>
        <begin position="1"/>
        <end position="21"/>
    </location>
</feature>
<dbReference type="EC" id="1.14.11.61" evidence="3"/>
<dbReference type="Pfam" id="PF03171">
    <property type="entry name" value="2OG-FeII_Oxy"/>
    <property type="match status" value="1"/>
</dbReference>
<evidence type="ECO:0000313" key="13">
    <source>
        <dbReference type="Proteomes" id="UP000595140"/>
    </source>
</evidence>
<dbReference type="EMBL" id="OOIL02002010">
    <property type="protein sequence ID" value="VFQ79733.1"/>
    <property type="molecule type" value="Genomic_DNA"/>
</dbReference>
<dbReference type="GO" id="GO:0002238">
    <property type="term" value="P:response to molecule of fungal origin"/>
    <property type="evidence" value="ECO:0007669"/>
    <property type="project" value="UniProtKB-ARBA"/>
</dbReference>
<evidence type="ECO:0000256" key="9">
    <source>
        <dbReference type="RuleBase" id="RU003682"/>
    </source>
</evidence>
<comment type="similarity">
    <text evidence="2 9">Belongs to the iron/ascorbate-dependent oxidoreductase family.</text>
</comment>
<dbReference type="AlphaFoldDB" id="A0A484LT88"/>
<dbReference type="Gene3D" id="2.60.120.330">
    <property type="entry name" value="B-lactam Antibiotic, Isopenicillin N Synthase, Chain"/>
    <property type="match status" value="1"/>
</dbReference>
<keyword evidence="5" id="KW-0847">Vitamin C</keyword>
<evidence type="ECO:0000256" key="8">
    <source>
        <dbReference type="ARBA" id="ARBA00048503"/>
    </source>
</evidence>
<evidence type="ECO:0000256" key="2">
    <source>
        <dbReference type="ARBA" id="ARBA00008056"/>
    </source>
</evidence>
<keyword evidence="4 9" id="KW-0479">Metal-binding</keyword>
<feature type="region of interest" description="Disordered" evidence="10">
    <location>
        <begin position="1"/>
        <end position="36"/>
    </location>
</feature>
<dbReference type="PANTHER" id="PTHR10209">
    <property type="entry name" value="OXIDOREDUCTASE, 2OG-FE II OXYGENASE FAMILY PROTEIN"/>
    <property type="match status" value="1"/>
</dbReference>
<dbReference type="GO" id="GO:0016706">
    <property type="term" value="F:2-oxoglutarate-dependent dioxygenase activity"/>
    <property type="evidence" value="ECO:0007669"/>
    <property type="project" value="UniProtKB-ARBA"/>
</dbReference>
<dbReference type="GO" id="GO:0046872">
    <property type="term" value="F:metal ion binding"/>
    <property type="evidence" value="ECO:0007669"/>
    <property type="project" value="UniProtKB-KW"/>
</dbReference>
<dbReference type="InterPro" id="IPR005123">
    <property type="entry name" value="Oxoglu/Fe-dep_dioxygenase_dom"/>
</dbReference>
<sequence>MEESTHHPQIQIRHENRPKHDEEEEEEDQRESQLKAFDETKEGVKGLVDAGITKLPSIFIAPPQQQQTSLPDAAAAAEEEDMIMIPTIDLEGVHEDEAKRRRAVEAAREASEKWGFFQVTNHGISGGVVAEVIGGVRGFFEQETAAKREWYTRDLSKGFVYNSNFDLFSAPSANWRDTFFCPMAPLPPHPQQLPPICRDILIKYSNEVQKLGRVLFGLLSEALGLHPNYLEDIECNKGLAFLGHYYPACPEPHLTLGTTKHADNDFLTVLLQDEIGGLQVLHGNRWVDVPYVPGALVVNIGDLLQLVTNDRFKSSEHRVLANEVGPRISVACFFTTNLLPLPRLYGPIKELLSDENPAKYRETTVKEYVTHFYAKGLDGNSALLHFRL</sequence>
<reference evidence="12 13" key="1">
    <citation type="submission" date="2018-04" db="EMBL/GenBank/DDBJ databases">
        <authorList>
            <person name="Vogel A."/>
        </authorList>
    </citation>
    <scope>NUCLEOTIDE SEQUENCE [LARGE SCALE GENOMIC DNA]</scope>
</reference>
<evidence type="ECO:0000256" key="6">
    <source>
        <dbReference type="ARBA" id="ARBA00023002"/>
    </source>
</evidence>
<dbReference type="GO" id="GO:0009805">
    <property type="term" value="P:coumarin biosynthetic process"/>
    <property type="evidence" value="ECO:0007669"/>
    <property type="project" value="UniProtKB-ARBA"/>
</dbReference>
<dbReference type="InterPro" id="IPR044861">
    <property type="entry name" value="IPNS-like_FE2OG_OXY"/>
</dbReference>
<keyword evidence="13" id="KW-1185">Reference proteome</keyword>
<gene>
    <name evidence="12" type="ORF">CCAM_LOCUS21509</name>
</gene>
<dbReference type="PANTHER" id="PTHR10209:SF859">
    <property type="entry name" value="OS03G0690500 PROTEIN"/>
    <property type="match status" value="1"/>
</dbReference>
<evidence type="ECO:0000259" key="11">
    <source>
        <dbReference type="PROSITE" id="PS51471"/>
    </source>
</evidence>
<evidence type="ECO:0000313" key="12">
    <source>
        <dbReference type="EMBL" id="VFQ79733.1"/>
    </source>
</evidence>
<evidence type="ECO:0000256" key="10">
    <source>
        <dbReference type="SAM" id="MobiDB-lite"/>
    </source>
</evidence>
<dbReference type="Proteomes" id="UP000595140">
    <property type="component" value="Unassembled WGS sequence"/>
</dbReference>
<dbReference type="InterPro" id="IPR027443">
    <property type="entry name" value="IPNS-like_sf"/>
</dbReference>
<proteinExistence type="inferred from homology"/>
<evidence type="ECO:0000256" key="3">
    <source>
        <dbReference type="ARBA" id="ARBA00012885"/>
    </source>
</evidence>
<protein>
    <recommendedName>
        <fullName evidence="3">feruloyl-CoA 6-hydroxylase</fullName>
        <ecNumber evidence="3">1.14.11.61</ecNumber>
    </recommendedName>
</protein>
<evidence type="ECO:0000256" key="4">
    <source>
        <dbReference type="ARBA" id="ARBA00022723"/>
    </source>
</evidence>
<dbReference type="InterPro" id="IPR026992">
    <property type="entry name" value="DIOX_N"/>
</dbReference>